<dbReference type="Gene3D" id="3.40.50.300">
    <property type="entry name" value="P-loop containing nucleotide triphosphate hydrolases"/>
    <property type="match status" value="1"/>
</dbReference>
<dbReference type="Proteomes" id="UP000005435">
    <property type="component" value="Chromosome"/>
</dbReference>
<dbReference type="Pfam" id="PF00488">
    <property type="entry name" value="MutS_V"/>
    <property type="match status" value="1"/>
</dbReference>
<dbReference type="RefSeq" id="WP_014256361.1">
    <property type="nucleotide sequence ID" value="NC_016627.1"/>
</dbReference>
<dbReference type="SUPFAM" id="SSF48334">
    <property type="entry name" value="DNA repair protein MutS, domain III"/>
    <property type="match status" value="1"/>
</dbReference>
<dbReference type="InterPro" id="IPR007696">
    <property type="entry name" value="DNA_mismatch_repair_MutS_core"/>
</dbReference>
<dbReference type="InterPro" id="IPR027417">
    <property type="entry name" value="P-loop_NTPase"/>
</dbReference>
<evidence type="ECO:0000313" key="7">
    <source>
        <dbReference type="EMBL" id="AEV69829.1"/>
    </source>
</evidence>
<keyword evidence="8" id="KW-1185">Reference proteome</keyword>
<dbReference type="PANTHER" id="PTHR11361:SF99">
    <property type="entry name" value="DNA MISMATCH REPAIR PROTEIN"/>
    <property type="match status" value="1"/>
</dbReference>
<dbReference type="Gene3D" id="1.10.1420.10">
    <property type="match status" value="1"/>
</dbReference>
<dbReference type="SMART" id="SM00533">
    <property type="entry name" value="MUTSd"/>
    <property type="match status" value="1"/>
</dbReference>
<feature type="domain" description="DNA mismatch repair proteins mutS family" evidence="6">
    <location>
        <begin position="423"/>
        <end position="601"/>
    </location>
</feature>
<gene>
    <name evidence="7" type="ordered locus">Clocl_3330</name>
</gene>
<dbReference type="SUPFAM" id="SSF52540">
    <property type="entry name" value="P-loop containing nucleoside triphosphate hydrolases"/>
    <property type="match status" value="1"/>
</dbReference>
<dbReference type="InterPro" id="IPR000432">
    <property type="entry name" value="DNA_mismatch_repair_MutS_C"/>
</dbReference>
<dbReference type="CDD" id="cd03283">
    <property type="entry name" value="ABC_MutS-like"/>
    <property type="match status" value="1"/>
</dbReference>
<keyword evidence="4" id="KW-1133">Transmembrane helix</keyword>
<dbReference type="GO" id="GO:0005524">
    <property type="term" value="F:ATP binding"/>
    <property type="evidence" value="ECO:0007669"/>
    <property type="project" value="UniProtKB-KW"/>
</dbReference>
<dbReference type="GO" id="GO:0006298">
    <property type="term" value="P:mismatch repair"/>
    <property type="evidence" value="ECO:0007669"/>
    <property type="project" value="InterPro"/>
</dbReference>
<dbReference type="GO" id="GO:0030983">
    <property type="term" value="F:mismatched DNA binding"/>
    <property type="evidence" value="ECO:0007669"/>
    <property type="project" value="InterPro"/>
</dbReference>
<dbReference type="GO" id="GO:0005829">
    <property type="term" value="C:cytosol"/>
    <property type="evidence" value="ECO:0007669"/>
    <property type="project" value="TreeGrafter"/>
</dbReference>
<dbReference type="STRING" id="720554.Clocl_3330"/>
<dbReference type="SMART" id="SM00534">
    <property type="entry name" value="MUTSac"/>
    <property type="match status" value="1"/>
</dbReference>
<feature type="transmembrane region" description="Helical" evidence="4">
    <location>
        <begin position="237"/>
        <end position="253"/>
    </location>
</feature>
<dbReference type="AlphaFoldDB" id="G8LWW8"/>
<evidence type="ECO:0000256" key="1">
    <source>
        <dbReference type="ARBA" id="ARBA00022741"/>
    </source>
</evidence>
<dbReference type="OrthoDB" id="9802448at2"/>
<sequence>MVAKEKYERRRKKYSLLYEKYSKAIDVVSNLRLAVFITGIALTVFLFIIRYYFIMAAIIIAFLVTFAYLMNEHDKLFKARLYSSIFVKINEDSLKRLNGEWECFQDSGKDFLDENHKYAYDLDIFGDRSLFQWINVANTFLGRKALSKLLLGYSKEPELIKKRQEAVKELAANPGWRQKFLAESLVVSEKISDPQNLINWAKEQYEFYEKPWLVIVVKLLPVITIPSLILAFNTEVVPYYVPAFLVLIQYFMLKYKNRERNEIFKISDRFSKDIGVYRNMIKIFENKNFQSDLLKEIQSRMAGKTGKPAYEQINGLAKIIDSISSRHVPLYLIFNLLTLWDYRNMIILEKWKAASGKYLEAWLEGVGEVEALSSLAIIRHDNPDWVMPEINEDEISKFEALNIGHPLITSNRVCNHLNFSSPVKVLLITGSNMSGKSTLLRTAGINLVLAYAGAPVCARDFRASVMDIHSCMRVSDNLGKSISSFYAELLRIKEILKEAKEGKKVFFLLDEIFKGTNSRDRHTGARVLIEELCKTKSIGMVSTHDFELCDLEQKNPKIKNYHFEEYYKDNKIYFDYKLRKGVSTTRNAIYLMRMAGLDIDESLI</sequence>
<dbReference type="InterPro" id="IPR045076">
    <property type="entry name" value="MutS"/>
</dbReference>
<dbReference type="eggNOG" id="COG0249">
    <property type="taxonomic scope" value="Bacteria"/>
</dbReference>
<feature type="transmembrane region" description="Helical" evidence="4">
    <location>
        <begin position="21"/>
        <end position="45"/>
    </location>
</feature>
<dbReference type="InterPro" id="IPR036187">
    <property type="entry name" value="DNA_mismatch_repair_MutS_sf"/>
</dbReference>
<evidence type="ECO:0000259" key="6">
    <source>
        <dbReference type="SMART" id="SM00534"/>
    </source>
</evidence>
<evidence type="ECO:0000313" key="8">
    <source>
        <dbReference type="Proteomes" id="UP000005435"/>
    </source>
</evidence>
<dbReference type="GO" id="GO:0140664">
    <property type="term" value="F:ATP-dependent DNA damage sensor activity"/>
    <property type="evidence" value="ECO:0007669"/>
    <property type="project" value="InterPro"/>
</dbReference>
<dbReference type="HOGENOM" id="CLU_030717_0_0_9"/>
<reference evidence="7 8" key="2">
    <citation type="journal article" date="2012" name="Stand. Genomic Sci.">
        <title>Complete Genome Sequence of Clostridium clariflavum DSM 19732.</title>
        <authorList>
            <person name="Izquierdo J.A."/>
            <person name="Goodwin L."/>
            <person name="Davenport K.W."/>
            <person name="Teshima H."/>
            <person name="Bruce D."/>
            <person name="Detter C."/>
            <person name="Tapia R."/>
            <person name="Han S."/>
            <person name="Land M."/>
            <person name="Hauser L."/>
            <person name="Jeffries C.D."/>
            <person name="Han J."/>
            <person name="Pitluck S."/>
            <person name="Nolan M."/>
            <person name="Chen A."/>
            <person name="Huntemann M."/>
            <person name="Mavromatis K."/>
            <person name="Mikhailova N."/>
            <person name="Liolios K."/>
            <person name="Woyke T."/>
            <person name="Lynd L.R."/>
        </authorList>
    </citation>
    <scope>NUCLEOTIDE SEQUENCE [LARGE SCALE GENOMIC DNA]</scope>
    <source>
        <strain evidence="8">DSM 19732 / NBRC 101661 / EBR45</strain>
    </source>
</reference>
<feature type="transmembrane region" description="Helical" evidence="4">
    <location>
        <begin position="51"/>
        <end position="70"/>
    </location>
</feature>
<keyword evidence="4" id="KW-0472">Membrane</keyword>
<protein>
    <submittedName>
        <fullName evidence="7">Mismatch repair ATPase (MutS family)</fullName>
    </submittedName>
</protein>
<accession>G8LWW8</accession>
<reference evidence="8" key="1">
    <citation type="submission" date="2011-12" db="EMBL/GenBank/DDBJ databases">
        <title>Complete sequence of Clostridium clariflavum DSM 19732.</title>
        <authorList>
            <consortium name="US DOE Joint Genome Institute"/>
            <person name="Lucas S."/>
            <person name="Han J."/>
            <person name="Lapidus A."/>
            <person name="Cheng J.-F."/>
            <person name="Goodwin L."/>
            <person name="Pitluck S."/>
            <person name="Peters L."/>
            <person name="Teshima H."/>
            <person name="Detter J.C."/>
            <person name="Han C."/>
            <person name="Tapia R."/>
            <person name="Land M."/>
            <person name="Hauser L."/>
            <person name="Kyrpides N."/>
            <person name="Ivanova N."/>
            <person name="Pagani I."/>
            <person name="Kitzmiller T."/>
            <person name="Lynd L."/>
            <person name="Izquierdo J."/>
            <person name="Woyke T."/>
        </authorList>
    </citation>
    <scope>NUCLEOTIDE SEQUENCE [LARGE SCALE GENOMIC DNA]</scope>
    <source>
        <strain evidence="8">DSM 19732 / NBRC 101661 / EBR45</strain>
    </source>
</reference>
<feature type="transmembrane region" description="Helical" evidence="4">
    <location>
        <begin position="212"/>
        <end position="231"/>
    </location>
</feature>
<keyword evidence="1" id="KW-0547">Nucleotide-binding</keyword>
<keyword evidence="3" id="KW-0238">DNA-binding</keyword>
<evidence type="ECO:0000259" key="5">
    <source>
        <dbReference type="SMART" id="SM00533"/>
    </source>
</evidence>
<organism evidence="7 8">
    <name type="scientific">Acetivibrio clariflavus (strain DSM 19732 / NBRC 101661 / EBR45)</name>
    <name type="common">Clostridium clariflavum</name>
    <dbReference type="NCBI Taxonomy" id="720554"/>
    <lineage>
        <taxon>Bacteria</taxon>
        <taxon>Bacillati</taxon>
        <taxon>Bacillota</taxon>
        <taxon>Clostridia</taxon>
        <taxon>Eubacteriales</taxon>
        <taxon>Oscillospiraceae</taxon>
        <taxon>Acetivibrio</taxon>
    </lineage>
</organism>
<evidence type="ECO:0000256" key="3">
    <source>
        <dbReference type="ARBA" id="ARBA00023125"/>
    </source>
</evidence>
<proteinExistence type="predicted"/>
<dbReference type="EMBL" id="CP003065">
    <property type="protein sequence ID" value="AEV69829.1"/>
    <property type="molecule type" value="Genomic_DNA"/>
</dbReference>
<feature type="domain" description="DNA mismatch repair protein MutS core" evidence="5">
    <location>
        <begin position="125"/>
        <end position="411"/>
    </location>
</feature>
<name>G8LWW8_ACECE</name>
<keyword evidence="2" id="KW-0067">ATP-binding</keyword>
<dbReference type="PANTHER" id="PTHR11361">
    <property type="entry name" value="DNA MISMATCH REPAIR PROTEIN MUTS FAMILY MEMBER"/>
    <property type="match status" value="1"/>
</dbReference>
<evidence type="ECO:0000256" key="4">
    <source>
        <dbReference type="SAM" id="Phobius"/>
    </source>
</evidence>
<dbReference type="KEGG" id="ccl:Clocl_3330"/>
<keyword evidence="4" id="KW-0812">Transmembrane</keyword>
<evidence type="ECO:0000256" key="2">
    <source>
        <dbReference type="ARBA" id="ARBA00022840"/>
    </source>
</evidence>